<sequence length="921" mass="104040">MGRAKRKPRFQISLAFTSQTAQKVAHHVSIHLSSNRRTKPKIRNTVIPTNNLSGDEPVDENTQLDEDPNPFVEDISMEGGVPMEDVGDNEDLEDAGTNDDSETVIYLDELLRHDGLGMEEREILCPLCGVLDGVVKCRCCMSNRRLCAGCMVEQHQLLPFHNVKWTGSYFQKVSLQQLGLVVYLGHDGLACPMFGYTINDFIVVASNGIHCVSAKFCTCLLAPSHPVQLLRSQLVPATVHRPRTAFTFEVLTFFQLENLQGKLAAYDFCETLARISDNAGTLKIKDRRGHDPNGINATEPGQCAVECPACPQPGRNLPVGWEKADSSTRYILRCLATLSPNLCDSELHAVDHANVKFSSGYKSTGVGGTLCRHSLICKNGLGDLQKGERYANMDFIVFFSLIGYAFLPLMFSYDIVCQWWRNLTSRIKQLPVYMQISAVRLRSARAVIPKFHIYGHGKPCQLNYSLNLLPYSARTDGENPERWWAHINPISMSTKEMSPWSRRDTIDDHACSWNWRKITGLALEMQVKHQRLFEKLTATFDAELIVKWEALVTDWENNPRAPNPFEEKQSGATMADIRLELANEEAADAQKGIMSPHEMTASSWLLAGLELEEQQSLKAKPCGIGKRTSVGHRITVWREVQKLYMPGVVRRLRDGDDNGVSSNDNDLGSDSDRDIPSKPECTPLRLPSSISSSLWSAEFLEGLVQKERRLRLAQAHDALCELRQNLQMWSTLKHYKQTQIGGISQKANTRARALLTHFWEKVVPARSALVVLDPNGSWINQLLVLKDTDIKGPRRSDNDVGEGDRELSWIWLVPRTEMRDETGSIVEERELNEGLRVEWGQSRARAQRWHEEVQLLSEEMRRVVVFLDWKSKWWTVQGTKRSNMSADISSGLRAYAAKQENIYHDLAMSFGEKCFPVMSNE</sequence>
<protein>
    <submittedName>
        <fullName evidence="1">Uncharacterized protein</fullName>
    </submittedName>
</protein>
<comment type="caution">
    <text evidence="1">The sequence shown here is derived from an EMBL/GenBank/DDBJ whole genome shotgun (WGS) entry which is preliminary data.</text>
</comment>
<reference evidence="1" key="1">
    <citation type="journal article" date="2021" name="New Phytol.">
        <title>Evolutionary innovations through gain and loss of genes in the ectomycorrhizal Boletales.</title>
        <authorList>
            <person name="Wu G."/>
            <person name="Miyauchi S."/>
            <person name="Morin E."/>
            <person name="Kuo A."/>
            <person name="Drula E."/>
            <person name="Varga T."/>
            <person name="Kohler A."/>
            <person name="Feng B."/>
            <person name="Cao Y."/>
            <person name="Lipzen A."/>
            <person name="Daum C."/>
            <person name="Hundley H."/>
            <person name="Pangilinan J."/>
            <person name="Johnson J."/>
            <person name="Barry K."/>
            <person name="LaButti K."/>
            <person name="Ng V."/>
            <person name="Ahrendt S."/>
            <person name="Min B."/>
            <person name="Choi I.G."/>
            <person name="Park H."/>
            <person name="Plett J.M."/>
            <person name="Magnuson J."/>
            <person name="Spatafora J.W."/>
            <person name="Nagy L.G."/>
            <person name="Henrissat B."/>
            <person name="Grigoriev I.V."/>
            <person name="Yang Z.L."/>
            <person name="Xu J."/>
            <person name="Martin F.M."/>
        </authorList>
    </citation>
    <scope>NUCLEOTIDE SEQUENCE</scope>
    <source>
        <strain evidence="1">ATCC 28755</strain>
    </source>
</reference>
<dbReference type="Proteomes" id="UP000790377">
    <property type="component" value="Unassembled WGS sequence"/>
</dbReference>
<evidence type="ECO:0000313" key="1">
    <source>
        <dbReference type="EMBL" id="KAH7904723.1"/>
    </source>
</evidence>
<name>A0ACB7ZWJ7_9AGAM</name>
<keyword evidence="2" id="KW-1185">Reference proteome</keyword>
<proteinExistence type="predicted"/>
<accession>A0ACB7ZWJ7</accession>
<gene>
    <name evidence="1" type="ORF">BJ138DRAFT_1138468</name>
</gene>
<organism evidence="1 2">
    <name type="scientific">Hygrophoropsis aurantiaca</name>
    <dbReference type="NCBI Taxonomy" id="72124"/>
    <lineage>
        <taxon>Eukaryota</taxon>
        <taxon>Fungi</taxon>
        <taxon>Dikarya</taxon>
        <taxon>Basidiomycota</taxon>
        <taxon>Agaricomycotina</taxon>
        <taxon>Agaricomycetes</taxon>
        <taxon>Agaricomycetidae</taxon>
        <taxon>Boletales</taxon>
        <taxon>Coniophorineae</taxon>
        <taxon>Hygrophoropsidaceae</taxon>
        <taxon>Hygrophoropsis</taxon>
    </lineage>
</organism>
<dbReference type="EMBL" id="MU268380">
    <property type="protein sequence ID" value="KAH7904723.1"/>
    <property type="molecule type" value="Genomic_DNA"/>
</dbReference>
<evidence type="ECO:0000313" key="2">
    <source>
        <dbReference type="Proteomes" id="UP000790377"/>
    </source>
</evidence>